<name>A0A828YYU7_9LEPT</name>
<comment type="caution">
    <text evidence="1">The sequence shown here is derived from an EMBL/GenBank/DDBJ whole genome shotgun (WGS) entry which is preliminary data.</text>
</comment>
<organism evidence="1 2">
    <name type="scientific">Leptospira weilii str. 2006001853</name>
    <dbReference type="NCBI Taxonomy" id="1001589"/>
    <lineage>
        <taxon>Bacteria</taxon>
        <taxon>Pseudomonadati</taxon>
        <taxon>Spirochaetota</taxon>
        <taxon>Spirochaetia</taxon>
        <taxon>Leptospirales</taxon>
        <taxon>Leptospiraceae</taxon>
        <taxon>Leptospira</taxon>
    </lineage>
</organism>
<dbReference type="Proteomes" id="UP000001338">
    <property type="component" value="Unassembled WGS sequence"/>
</dbReference>
<sequence length="93" mass="11036">MFCYRERDRKSSLKWKPTGFVLGSSFLESSIHPTKVRLDTLKIYNIMDRLTIYSLKIPKQSNSKIKLRSQSRLFRIFRNKNGNRRSNKKIVGL</sequence>
<protein>
    <submittedName>
        <fullName evidence="1">Uncharacterized protein</fullName>
    </submittedName>
</protein>
<gene>
    <name evidence="1" type="ORF">LEP1GSC036_0628</name>
</gene>
<evidence type="ECO:0000313" key="1">
    <source>
        <dbReference type="EMBL" id="EKR64046.1"/>
    </source>
</evidence>
<reference evidence="1 2" key="1">
    <citation type="submission" date="2012-10" db="EMBL/GenBank/DDBJ databases">
        <authorList>
            <person name="Harkins D.M."/>
            <person name="Durkin A.S."/>
            <person name="Brinkac L.M."/>
            <person name="Haft D.H."/>
            <person name="Selengut J.D."/>
            <person name="Sanka R."/>
            <person name="DePew J."/>
            <person name="Purushe J."/>
            <person name="Whelen A.C."/>
            <person name="Vinetz J.M."/>
            <person name="Sutton G.G."/>
            <person name="Nierman W.C."/>
            <person name="Fouts D.E."/>
        </authorList>
    </citation>
    <scope>NUCLEOTIDE SEQUENCE [LARGE SCALE GENOMIC DNA]</scope>
    <source>
        <strain evidence="1 2">2006001853</strain>
    </source>
</reference>
<dbReference type="EMBL" id="AFLV02000052">
    <property type="protein sequence ID" value="EKR64046.1"/>
    <property type="molecule type" value="Genomic_DNA"/>
</dbReference>
<accession>A0A828YYU7</accession>
<dbReference type="AlphaFoldDB" id="A0A828YYU7"/>
<proteinExistence type="predicted"/>
<evidence type="ECO:0000313" key="2">
    <source>
        <dbReference type="Proteomes" id="UP000001338"/>
    </source>
</evidence>